<feature type="region of interest" description="Disordered" evidence="1">
    <location>
        <begin position="21"/>
        <end position="83"/>
    </location>
</feature>
<gene>
    <name evidence="2" type="ORF">CC80DRAFT_531084</name>
</gene>
<reference evidence="2" key="1">
    <citation type="journal article" date="2020" name="Stud. Mycol.">
        <title>101 Dothideomycetes genomes: a test case for predicting lifestyles and emergence of pathogens.</title>
        <authorList>
            <person name="Haridas S."/>
            <person name="Albert R."/>
            <person name="Binder M."/>
            <person name="Bloem J."/>
            <person name="Labutti K."/>
            <person name="Salamov A."/>
            <person name="Andreopoulos B."/>
            <person name="Baker S."/>
            <person name="Barry K."/>
            <person name="Bills G."/>
            <person name="Bluhm B."/>
            <person name="Cannon C."/>
            <person name="Castanera R."/>
            <person name="Culley D."/>
            <person name="Daum C."/>
            <person name="Ezra D."/>
            <person name="Gonzalez J."/>
            <person name="Henrissat B."/>
            <person name="Kuo A."/>
            <person name="Liang C."/>
            <person name="Lipzen A."/>
            <person name="Lutzoni F."/>
            <person name="Magnuson J."/>
            <person name="Mondo S."/>
            <person name="Nolan M."/>
            <person name="Ohm R."/>
            <person name="Pangilinan J."/>
            <person name="Park H.-J."/>
            <person name="Ramirez L."/>
            <person name="Alfaro M."/>
            <person name="Sun H."/>
            <person name="Tritt A."/>
            <person name="Yoshinaga Y."/>
            <person name="Zwiers L.-H."/>
            <person name="Turgeon B."/>
            <person name="Goodwin S."/>
            <person name="Spatafora J."/>
            <person name="Crous P."/>
            <person name="Grigoriev I."/>
        </authorList>
    </citation>
    <scope>NUCLEOTIDE SEQUENCE</scope>
    <source>
        <strain evidence="2">CBS 675.92</strain>
    </source>
</reference>
<dbReference type="PANTHER" id="PTHR33099">
    <property type="entry name" value="FE2OG DIOXYGENASE DOMAIN-CONTAINING PROTEIN"/>
    <property type="match status" value="1"/>
</dbReference>
<dbReference type="OrthoDB" id="27483at2759"/>
<keyword evidence="3" id="KW-1185">Reference proteome</keyword>
<proteinExistence type="predicted"/>
<sequence>MTRFGSYWAMAQRRYDMGRNTLWGYNEGEDEEDESAYDRHGWGFDSMDCWEEEEDEEDEDNEDEDDEDEDEEDEGESEVDEAQQDFKTQLKTCLDGIQNDGSPWSLRTYQDYTNPSLQIDGCGLIRLPLSERDAAAISKQAVPTAVGMWALGASKVKCRNPAWTAYLDKVAGKSVGDLGVQVKAYLEARGLILYAKGASVGAETQKWQEERPRVFGTLLVCLASEHEGGAVHIVQGKQHDTLETSSTSAFDLSTLAWYSDVHPEFRPLASGYRLALVYDLMCNEEGTKNKPEAAEFERRGAQMERLLTLWRDEHQDMPPLIYPLFNEYDKGKISLQTPRGPDLERCKFLERRCASNGVVWLIGTLKRRKRYIGSEDSRQKISLSGSLFTFSGSNWHINLGRVSERDILVDFDDFYCRDPDSTNQVSRFYSRHVCSYWTDKFTKMSHHETGQLSEFFHFLQDDQARYPDANLPEFVGDAMKKIMSIACDQIMATPFNPVKQGPSESISHMVIRYLAEKNRSHLAREALLEITQKPSWLFSEGRVRIVATHIAVTQKNRSDNKVWLDRFSSSLPKARTFTQIVDTIKSFDEFKLHLVDTYQDMCDRWKMAKVESALKRTNSFSKDASPALLLILPKVGMARYSKFILPVLVASADKMALLKYLIELYKATETAAHPSIVKPIYAAILKADPPIIQLTIDDICPNSSQPNKIVHPARVSSKPTPDKKVQHVERYFSFLTVFYRTLNLGLIEESKRLISANFPPLSVIESELGTNWIELVNFIIKLVRFFKHCKDARVYTVFRTLAVPVVYKLAEYQITNRPHKPRNWARLRVKPCAGGCPHCSKLNRFLLDPNQEDAHFAYPTTIRDRHRGKLSEDDYKTKIVNTDKGPNLVVYKTNNAYSRADKAWRARQSLLKELSGYLGRIELSEAAEDAAFVDRLIRAVESEERDAMRCVQLPEFGDVGAEVSSSATDLPIVNDAANVPMVGT</sequence>
<evidence type="ECO:0000313" key="3">
    <source>
        <dbReference type="Proteomes" id="UP000800035"/>
    </source>
</evidence>
<dbReference type="EMBL" id="ML976979">
    <property type="protein sequence ID" value="KAF1962106.1"/>
    <property type="molecule type" value="Genomic_DNA"/>
</dbReference>
<protein>
    <submittedName>
        <fullName evidence="2">Uncharacterized protein</fullName>
    </submittedName>
</protein>
<dbReference type="PANTHER" id="PTHR33099:SF7">
    <property type="entry name" value="MYND-TYPE DOMAIN-CONTAINING PROTEIN"/>
    <property type="match status" value="1"/>
</dbReference>
<dbReference type="AlphaFoldDB" id="A0A6A5UGP8"/>
<accession>A0A6A5UGP8</accession>
<name>A0A6A5UGP8_9PLEO</name>
<feature type="compositionally biased region" description="Acidic residues" evidence="1">
    <location>
        <begin position="48"/>
        <end position="83"/>
    </location>
</feature>
<evidence type="ECO:0000256" key="1">
    <source>
        <dbReference type="SAM" id="MobiDB-lite"/>
    </source>
</evidence>
<dbReference type="Proteomes" id="UP000800035">
    <property type="component" value="Unassembled WGS sequence"/>
</dbReference>
<organism evidence="2 3">
    <name type="scientific">Byssothecium circinans</name>
    <dbReference type="NCBI Taxonomy" id="147558"/>
    <lineage>
        <taxon>Eukaryota</taxon>
        <taxon>Fungi</taxon>
        <taxon>Dikarya</taxon>
        <taxon>Ascomycota</taxon>
        <taxon>Pezizomycotina</taxon>
        <taxon>Dothideomycetes</taxon>
        <taxon>Pleosporomycetidae</taxon>
        <taxon>Pleosporales</taxon>
        <taxon>Massarineae</taxon>
        <taxon>Massarinaceae</taxon>
        <taxon>Byssothecium</taxon>
    </lineage>
</organism>
<evidence type="ECO:0000313" key="2">
    <source>
        <dbReference type="EMBL" id="KAF1962106.1"/>
    </source>
</evidence>